<dbReference type="PANTHER" id="PTHR10334">
    <property type="entry name" value="CYSTEINE-RICH SECRETORY PROTEIN-RELATED"/>
    <property type="match status" value="1"/>
</dbReference>
<dbReference type="OrthoDB" id="159553at2759"/>
<dbReference type="InterPro" id="IPR002413">
    <property type="entry name" value="V5_allergen-like"/>
</dbReference>
<dbReference type="InterPro" id="IPR035940">
    <property type="entry name" value="CAP_sf"/>
</dbReference>
<reference evidence="2 3" key="1">
    <citation type="journal article" date="2010" name="Nature">
        <title>The Ectocarpus genome and the independent evolution of multicellularity in brown algae.</title>
        <authorList>
            <person name="Cock J.M."/>
            <person name="Sterck L."/>
            <person name="Rouze P."/>
            <person name="Scornet D."/>
            <person name="Allen A.E."/>
            <person name="Amoutzias G."/>
            <person name="Anthouard V."/>
            <person name="Artiguenave F."/>
            <person name="Aury J.M."/>
            <person name="Badger J.H."/>
            <person name="Beszteri B."/>
            <person name="Billiau K."/>
            <person name="Bonnet E."/>
            <person name="Bothwell J.H."/>
            <person name="Bowler C."/>
            <person name="Boyen C."/>
            <person name="Brownlee C."/>
            <person name="Carrano C.J."/>
            <person name="Charrier B."/>
            <person name="Cho G.Y."/>
            <person name="Coelho S.M."/>
            <person name="Collen J."/>
            <person name="Corre E."/>
            <person name="Da Silva C."/>
            <person name="Delage L."/>
            <person name="Delaroque N."/>
            <person name="Dittami S.M."/>
            <person name="Doulbeau S."/>
            <person name="Elias M."/>
            <person name="Farnham G."/>
            <person name="Gachon C.M."/>
            <person name="Gschloessl B."/>
            <person name="Heesch S."/>
            <person name="Jabbari K."/>
            <person name="Jubin C."/>
            <person name="Kawai H."/>
            <person name="Kimura K."/>
            <person name="Kloareg B."/>
            <person name="Kupper F.C."/>
            <person name="Lang D."/>
            <person name="Le Bail A."/>
            <person name="Leblanc C."/>
            <person name="Lerouge P."/>
            <person name="Lohr M."/>
            <person name="Lopez P.J."/>
            <person name="Martens C."/>
            <person name="Maumus F."/>
            <person name="Michel G."/>
            <person name="Miranda-Saavedra D."/>
            <person name="Morales J."/>
            <person name="Moreau H."/>
            <person name="Motomura T."/>
            <person name="Nagasato C."/>
            <person name="Napoli C.A."/>
            <person name="Nelson D.R."/>
            <person name="Nyvall-Collen P."/>
            <person name="Peters A.F."/>
            <person name="Pommier C."/>
            <person name="Potin P."/>
            <person name="Poulain J."/>
            <person name="Quesneville H."/>
            <person name="Read B."/>
            <person name="Rensing S.A."/>
            <person name="Ritter A."/>
            <person name="Rousvoal S."/>
            <person name="Samanta M."/>
            <person name="Samson G."/>
            <person name="Schroeder D.C."/>
            <person name="Segurens B."/>
            <person name="Strittmatter M."/>
            <person name="Tonon T."/>
            <person name="Tregear J.W."/>
            <person name="Valentin K."/>
            <person name="von Dassow P."/>
            <person name="Yamagishi T."/>
            <person name="Van de Peer Y."/>
            <person name="Wincker P."/>
        </authorList>
    </citation>
    <scope>NUCLEOTIDE SEQUENCE [LARGE SCALE GENOMIC DNA]</scope>
    <source>
        <strain evidence="3">Ec32 / CCAP1310/4</strain>
    </source>
</reference>
<dbReference type="InterPro" id="IPR034113">
    <property type="entry name" value="SCP_GAPR1-like"/>
</dbReference>
<dbReference type="CDD" id="cd05382">
    <property type="entry name" value="CAP_GAPR1-like"/>
    <property type="match status" value="1"/>
</dbReference>
<proteinExistence type="predicted"/>
<dbReference type="SUPFAM" id="SSF55797">
    <property type="entry name" value="PR-1-like"/>
    <property type="match status" value="1"/>
</dbReference>
<dbReference type="PRINTS" id="PR00838">
    <property type="entry name" value="V5ALLERGEN"/>
</dbReference>
<dbReference type="STRING" id="2880.D7FLA1"/>
<dbReference type="AlphaFoldDB" id="D7FLA1"/>
<dbReference type="EMBL" id="FN649760">
    <property type="protein sequence ID" value="CBJ29672.1"/>
    <property type="molecule type" value="Genomic_DNA"/>
</dbReference>
<organism evidence="2 3">
    <name type="scientific">Ectocarpus siliculosus</name>
    <name type="common">Brown alga</name>
    <name type="synonym">Conferva siliculosa</name>
    <dbReference type="NCBI Taxonomy" id="2880"/>
    <lineage>
        <taxon>Eukaryota</taxon>
        <taxon>Sar</taxon>
        <taxon>Stramenopiles</taxon>
        <taxon>Ochrophyta</taxon>
        <taxon>PX clade</taxon>
        <taxon>Phaeophyceae</taxon>
        <taxon>Ectocarpales</taxon>
        <taxon>Ectocarpaceae</taxon>
        <taxon>Ectocarpus</taxon>
    </lineage>
</organism>
<protein>
    <submittedName>
        <fullName evidence="2">Contains SCP domain which is found in plant PR1 and cysteine-rich proteins</fullName>
    </submittedName>
</protein>
<feature type="domain" description="SCP" evidence="1">
    <location>
        <begin position="1"/>
        <end position="137"/>
    </location>
</feature>
<dbReference type="InterPro" id="IPR014044">
    <property type="entry name" value="CAP_dom"/>
</dbReference>
<sequence>MDTQKILDTINTHRRRHGAADLQWDATCATAAQNWANRGYVIHEQDGGRFGESLAVTDTNYDATTECINAINLWQQEGTLYDYENPAFSPATRHFTQNVWRRTTHVGFGFGSAVDQYGKYWVSYVVAKFFTPGNVVDQFEGNVLPPVSVSSATH</sequence>
<dbReference type="Proteomes" id="UP000002630">
    <property type="component" value="Unassembled WGS sequence"/>
</dbReference>
<dbReference type="Gene3D" id="3.40.33.10">
    <property type="entry name" value="CAP"/>
    <property type="match status" value="1"/>
</dbReference>
<evidence type="ECO:0000259" key="1">
    <source>
        <dbReference type="SMART" id="SM00198"/>
    </source>
</evidence>
<keyword evidence="3" id="KW-1185">Reference proteome</keyword>
<dbReference type="Pfam" id="PF00188">
    <property type="entry name" value="CAP"/>
    <property type="match status" value="1"/>
</dbReference>
<name>D7FLA1_ECTSI</name>
<accession>D7FLA1</accession>
<gene>
    <name evidence="2" type="primary">SCP</name>
    <name evidence="2" type="ORF">Esi_0156_0035</name>
</gene>
<dbReference type="eggNOG" id="KOG3017">
    <property type="taxonomic scope" value="Eukaryota"/>
</dbReference>
<dbReference type="InParanoid" id="D7FLA1"/>
<evidence type="ECO:0000313" key="3">
    <source>
        <dbReference type="Proteomes" id="UP000002630"/>
    </source>
</evidence>
<dbReference type="SMART" id="SM00198">
    <property type="entry name" value="SCP"/>
    <property type="match status" value="1"/>
</dbReference>
<dbReference type="InterPro" id="IPR001283">
    <property type="entry name" value="CRISP-related"/>
</dbReference>
<evidence type="ECO:0000313" key="2">
    <source>
        <dbReference type="EMBL" id="CBJ29672.1"/>
    </source>
</evidence>
<dbReference type="PRINTS" id="PR00837">
    <property type="entry name" value="V5TPXLIKE"/>
</dbReference>